<evidence type="ECO:0000313" key="7">
    <source>
        <dbReference type="Proteomes" id="UP001176517"/>
    </source>
</evidence>
<dbReference type="Pfam" id="PF00160">
    <property type="entry name" value="Pro_isomerase"/>
    <property type="match status" value="1"/>
</dbReference>
<organism evidence="6 7">
    <name type="scientific">Tilletia horrida</name>
    <dbReference type="NCBI Taxonomy" id="155126"/>
    <lineage>
        <taxon>Eukaryota</taxon>
        <taxon>Fungi</taxon>
        <taxon>Dikarya</taxon>
        <taxon>Basidiomycota</taxon>
        <taxon>Ustilaginomycotina</taxon>
        <taxon>Exobasidiomycetes</taxon>
        <taxon>Tilletiales</taxon>
        <taxon>Tilletiaceae</taxon>
        <taxon>Tilletia</taxon>
    </lineage>
</organism>
<dbReference type="GO" id="GO:0003755">
    <property type="term" value="F:peptidyl-prolyl cis-trans isomerase activity"/>
    <property type="evidence" value="ECO:0007669"/>
    <property type="project" value="UniProtKB-UniRule"/>
</dbReference>
<dbReference type="PROSITE" id="PS50072">
    <property type="entry name" value="CSA_PPIASE_2"/>
    <property type="match status" value="1"/>
</dbReference>
<dbReference type="Gene3D" id="2.40.100.10">
    <property type="entry name" value="Cyclophilin-like"/>
    <property type="match status" value="1"/>
</dbReference>
<comment type="catalytic activity">
    <reaction evidence="1 4">
        <text>[protein]-peptidylproline (omega=180) = [protein]-peptidylproline (omega=0)</text>
        <dbReference type="Rhea" id="RHEA:16237"/>
        <dbReference type="Rhea" id="RHEA-COMP:10747"/>
        <dbReference type="Rhea" id="RHEA-COMP:10748"/>
        <dbReference type="ChEBI" id="CHEBI:83833"/>
        <dbReference type="ChEBI" id="CHEBI:83834"/>
        <dbReference type="EC" id="5.2.1.8"/>
    </reaction>
</comment>
<evidence type="ECO:0000256" key="3">
    <source>
        <dbReference type="ARBA" id="ARBA00023235"/>
    </source>
</evidence>
<comment type="function">
    <text evidence="4">PPIases accelerate the folding of proteins. It catalyzes the cis-trans isomerization of proline imidic peptide bonds in oligopeptides.</text>
</comment>
<gene>
    <name evidence="6" type="primary">cyp1</name>
    <name evidence="6" type="ORF">OC846_004916</name>
</gene>
<dbReference type="EC" id="5.2.1.8" evidence="4"/>
<sequence>MCKFSHTRLPSFHPFHPFGAPSSIADFMVQGGDPTGTGRGGTSIYGHPFADELTPALRFTGAGILAMANSGPNTNGSQFFLTLAPTPFLDRKHTIFGRVSDGLGVVQRLGSVGVDAQDRPREEVKILKAVAVPAEAESEAS</sequence>
<keyword evidence="7" id="KW-1185">Reference proteome</keyword>
<dbReference type="InterPro" id="IPR044666">
    <property type="entry name" value="Cyclophilin_A-like"/>
</dbReference>
<dbReference type="Proteomes" id="UP001176517">
    <property type="component" value="Unassembled WGS sequence"/>
</dbReference>
<evidence type="ECO:0000256" key="1">
    <source>
        <dbReference type="ARBA" id="ARBA00000971"/>
    </source>
</evidence>
<evidence type="ECO:0000259" key="5">
    <source>
        <dbReference type="PROSITE" id="PS50072"/>
    </source>
</evidence>
<dbReference type="AlphaFoldDB" id="A0AAN6GRI3"/>
<keyword evidence="2 4" id="KW-0697">Rotamase</keyword>
<comment type="caution">
    <text evidence="6">The sequence shown here is derived from an EMBL/GenBank/DDBJ whole genome shotgun (WGS) entry which is preliminary data.</text>
</comment>
<feature type="domain" description="PPIase cyclophilin-type" evidence="5">
    <location>
        <begin position="1"/>
        <end position="131"/>
    </location>
</feature>
<evidence type="ECO:0000313" key="6">
    <source>
        <dbReference type="EMBL" id="KAK0547318.1"/>
    </source>
</evidence>
<dbReference type="InterPro" id="IPR029000">
    <property type="entry name" value="Cyclophilin-like_dom_sf"/>
</dbReference>
<reference evidence="6" key="1">
    <citation type="journal article" date="2023" name="PhytoFront">
        <title>Draft Genome Resources of Seven Strains of Tilletia horrida, Causal Agent of Kernel Smut of Rice.</title>
        <authorList>
            <person name="Khanal S."/>
            <person name="Antony Babu S."/>
            <person name="Zhou X.G."/>
        </authorList>
    </citation>
    <scope>NUCLEOTIDE SEQUENCE</scope>
    <source>
        <strain evidence="6">TX6</strain>
    </source>
</reference>
<dbReference type="EMBL" id="JAPDMZ010000165">
    <property type="protein sequence ID" value="KAK0547318.1"/>
    <property type="molecule type" value="Genomic_DNA"/>
</dbReference>
<evidence type="ECO:0000256" key="2">
    <source>
        <dbReference type="ARBA" id="ARBA00023110"/>
    </source>
</evidence>
<dbReference type="GO" id="GO:0071013">
    <property type="term" value="C:catalytic step 2 spliceosome"/>
    <property type="evidence" value="ECO:0007669"/>
    <property type="project" value="TreeGrafter"/>
</dbReference>
<dbReference type="PANTHER" id="PTHR45625">
    <property type="entry name" value="PEPTIDYL-PROLYL CIS-TRANS ISOMERASE-RELATED"/>
    <property type="match status" value="1"/>
</dbReference>
<dbReference type="PRINTS" id="PR00153">
    <property type="entry name" value="CSAPPISMRASE"/>
</dbReference>
<dbReference type="PANTHER" id="PTHR45625:SF4">
    <property type="entry name" value="PEPTIDYLPROLYL ISOMERASE DOMAIN AND WD REPEAT-CONTAINING PROTEIN 1"/>
    <property type="match status" value="1"/>
</dbReference>
<accession>A0AAN6GRI3</accession>
<protein>
    <recommendedName>
        <fullName evidence="4">Peptidyl-prolyl cis-trans isomerase</fullName>
        <shortName evidence="4">PPIase</shortName>
        <ecNumber evidence="4">5.2.1.8</ecNumber>
    </recommendedName>
</protein>
<proteinExistence type="inferred from homology"/>
<name>A0AAN6GRI3_9BASI</name>
<keyword evidence="3 4" id="KW-0413">Isomerase</keyword>
<comment type="similarity">
    <text evidence="4">Belongs to the cyclophilin-type PPIase family.</text>
</comment>
<dbReference type="SUPFAM" id="SSF50891">
    <property type="entry name" value="Cyclophilin-like"/>
    <property type="match status" value="1"/>
</dbReference>
<evidence type="ECO:0000256" key="4">
    <source>
        <dbReference type="RuleBase" id="RU363019"/>
    </source>
</evidence>
<dbReference type="InterPro" id="IPR002130">
    <property type="entry name" value="Cyclophilin-type_PPIase_dom"/>
</dbReference>